<dbReference type="GO" id="GO:0016887">
    <property type="term" value="F:ATP hydrolysis activity"/>
    <property type="evidence" value="ECO:0007669"/>
    <property type="project" value="InterPro"/>
</dbReference>
<proteinExistence type="inferred from homology"/>
<dbReference type="PROSITE" id="PS50893">
    <property type="entry name" value="ABC_TRANSPORTER_2"/>
    <property type="match status" value="2"/>
</dbReference>
<evidence type="ECO:0000313" key="7">
    <source>
        <dbReference type="Proteomes" id="UP000308652"/>
    </source>
</evidence>
<dbReference type="InterPro" id="IPR027417">
    <property type="entry name" value="P-loop_NTPase"/>
</dbReference>
<feature type="domain" description="ABC transporter" evidence="5">
    <location>
        <begin position="344"/>
        <end position="626"/>
    </location>
</feature>
<evidence type="ECO:0000313" key="6">
    <source>
        <dbReference type="EMBL" id="TFK33535.1"/>
    </source>
</evidence>
<dbReference type="InterPro" id="IPR003439">
    <property type="entry name" value="ABC_transporter-like_ATP-bd"/>
</dbReference>
<dbReference type="Proteomes" id="UP000308652">
    <property type="component" value="Unassembled WGS sequence"/>
</dbReference>
<name>A0A5C3LLD8_9AGAR</name>
<evidence type="ECO:0000256" key="1">
    <source>
        <dbReference type="ARBA" id="ARBA00005417"/>
    </source>
</evidence>
<evidence type="ECO:0000256" key="3">
    <source>
        <dbReference type="ARBA" id="ARBA00022741"/>
    </source>
</evidence>
<dbReference type="STRING" id="68775.A0A5C3LLD8"/>
<gene>
    <name evidence="6" type="ORF">BDQ12DRAFT_690975</name>
</gene>
<dbReference type="Gene3D" id="3.40.50.300">
    <property type="entry name" value="P-loop containing nucleotide triphosphate hydrolases"/>
    <property type="match status" value="2"/>
</dbReference>
<dbReference type="PANTHER" id="PTHR43117:SF4">
    <property type="entry name" value="OSMOPROTECTANT IMPORT ATP-BINDING PROTEIN OSMV"/>
    <property type="match status" value="1"/>
</dbReference>
<protein>
    <submittedName>
        <fullName evidence="6">P-loop containing nucleoside triphosphate hydrolase protein</fullName>
    </submittedName>
</protein>
<comment type="similarity">
    <text evidence="1">Belongs to the ABC transporter superfamily.</text>
</comment>
<dbReference type="SMART" id="SM00382">
    <property type="entry name" value="AAA"/>
    <property type="match status" value="2"/>
</dbReference>
<reference evidence="6 7" key="1">
    <citation type="journal article" date="2019" name="Nat. Ecol. Evol.">
        <title>Megaphylogeny resolves global patterns of mushroom evolution.</title>
        <authorList>
            <person name="Varga T."/>
            <person name="Krizsan K."/>
            <person name="Foldi C."/>
            <person name="Dima B."/>
            <person name="Sanchez-Garcia M."/>
            <person name="Sanchez-Ramirez S."/>
            <person name="Szollosi G.J."/>
            <person name="Szarkandi J.G."/>
            <person name="Papp V."/>
            <person name="Albert L."/>
            <person name="Andreopoulos W."/>
            <person name="Angelini C."/>
            <person name="Antonin V."/>
            <person name="Barry K.W."/>
            <person name="Bougher N.L."/>
            <person name="Buchanan P."/>
            <person name="Buyck B."/>
            <person name="Bense V."/>
            <person name="Catcheside P."/>
            <person name="Chovatia M."/>
            <person name="Cooper J."/>
            <person name="Damon W."/>
            <person name="Desjardin D."/>
            <person name="Finy P."/>
            <person name="Geml J."/>
            <person name="Haridas S."/>
            <person name="Hughes K."/>
            <person name="Justo A."/>
            <person name="Karasinski D."/>
            <person name="Kautmanova I."/>
            <person name="Kiss B."/>
            <person name="Kocsube S."/>
            <person name="Kotiranta H."/>
            <person name="LaButti K.M."/>
            <person name="Lechner B.E."/>
            <person name="Liimatainen K."/>
            <person name="Lipzen A."/>
            <person name="Lukacs Z."/>
            <person name="Mihaltcheva S."/>
            <person name="Morgado L.N."/>
            <person name="Niskanen T."/>
            <person name="Noordeloos M.E."/>
            <person name="Ohm R.A."/>
            <person name="Ortiz-Santana B."/>
            <person name="Ovrebo C."/>
            <person name="Racz N."/>
            <person name="Riley R."/>
            <person name="Savchenko A."/>
            <person name="Shiryaev A."/>
            <person name="Soop K."/>
            <person name="Spirin V."/>
            <person name="Szebenyi C."/>
            <person name="Tomsovsky M."/>
            <person name="Tulloss R.E."/>
            <person name="Uehling J."/>
            <person name="Grigoriev I.V."/>
            <person name="Vagvolgyi C."/>
            <person name="Papp T."/>
            <person name="Martin F.M."/>
            <person name="Miettinen O."/>
            <person name="Hibbett D.S."/>
            <person name="Nagy L.G."/>
        </authorList>
    </citation>
    <scope>NUCLEOTIDE SEQUENCE [LARGE SCALE GENOMIC DNA]</scope>
    <source>
        <strain evidence="6 7">CBS 166.37</strain>
    </source>
</reference>
<keyword evidence="2" id="KW-0813">Transport</keyword>
<sequence length="627" mass="70002">MALVNIATRHFSLSRITSYSACVQRTYSSYHQADETRRTIINIPKSSIYQFGASNASTPVFCDFGWTVNEGEAWAVVGSSSGEKGAVFQMILGHFLIKPSPPAPGMFPFLSVSPTPVDPYTRLSLVSFSHRPRTAGGDFYDYTARYGAVRDEDRITLRQSMFPEMIPEFVGPFAKEEEEKWRKEHGVAAGDDLGTLSPEERKRFDDLIDQMGLRESLDLPRVALSNGQTRRARIIKAILKKPEILLLDEPLTGLDVSSRPRLLSLLSSLHVSRSPRVILGLRRQDALPDWITHVALVQGNRVTTGAKEKVLSEAEAEDLYALSKYSSKLKQESGKDRKQGSLLVDMQGVNVRYGPRTVLNGINWQIRQGERWHLQGSNGSGKTTLLSLLTGDHPQSYIQSHLHLPAISTNDHVAPTYKTQHRKRIATPHLQRAIGVVSPELFDAFPRRHPGMTVWDAVGTGFDGGFVPHGKEGVGVIDDHLNEQQRRETIEWRLNRTWEVLEALGPSAWSRNSGTDLCTSKREITARFSKRFFSSLSPGEQRMVLLMRALVGRPPVVLLDEVWSGMDAGMVNAARSYLRGENEDGKYAIGENQAVIVITHWEEEVPWGANEGVKKFRLDQGVGTIVE</sequence>
<keyword evidence="6" id="KW-0378">Hydrolase</keyword>
<dbReference type="PANTHER" id="PTHR43117">
    <property type="entry name" value="OSMOPROTECTANT IMPORT ATP-BINDING PROTEIN OSMV"/>
    <property type="match status" value="1"/>
</dbReference>
<accession>A0A5C3LLD8</accession>
<evidence type="ECO:0000256" key="4">
    <source>
        <dbReference type="ARBA" id="ARBA00022840"/>
    </source>
</evidence>
<organism evidence="6 7">
    <name type="scientific">Crucibulum laeve</name>
    <dbReference type="NCBI Taxonomy" id="68775"/>
    <lineage>
        <taxon>Eukaryota</taxon>
        <taxon>Fungi</taxon>
        <taxon>Dikarya</taxon>
        <taxon>Basidiomycota</taxon>
        <taxon>Agaricomycotina</taxon>
        <taxon>Agaricomycetes</taxon>
        <taxon>Agaricomycetidae</taxon>
        <taxon>Agaricales</taxon>
        <taxon>Agaricineae</taxon>
        <taxon>Nidulariaceae</taxon>
        <taxon>Crucibulum</taxon>
    </lineage>
</organism>
<dbReference type="AlphaFoldDB" id="A0A5C3LLD8"/>
<dbReference type="Pfam" id="PF00005">
    <property type="entry name" value="ABC_tran"/>
    <property type="match status" value="2"/>
</dbReference>
<keyword evidence="7" id="KW-1185">Reference proteome</keyword>
<dbReference type="SUPFAM" id="SSF52540">
    <property type="entry name" value="P-loop containing nucleoside triphosphate hydrolases"/>
    <property type="match status" value="2"/>
</dbReference>
<dbReference type="EMBL" id="ML213646">
    <property type="protein sequence ID" value="TFK33535.1"/>
    <property type="molecule type" value="Genomic_DNA"/>
</dbReference>
<evidence type="ECO:0000259" key="5">
    <source>
        <dbReference type="PROSITE" id="PS50893"/>
    </source>
</evidence>
<keyword evidence="3" id="KW-0547">Nucleotide-binding</keyword>
<evidence type="ECO:0000256" key="2">
    <source>
        <dbReference type="ARBA" id="ARBA00022448"/>
    </source>
</evidence>
<dbReference type="OrthoDB" id="10255969at2759"/>
<feature type="domain" description="ABC transporter" evidence="5">
    <location>
        <begin position="43"/>
        <end position="324"/>
    </location>
</feature>
<dbReference type="GO" id="GO:0005524">
    <property type="term" value="F:ATP binding"/>
    <property type="evidence" value="ECO:0007669"/>
    <property type="project" value="UniProtKB-KW"/>
</dbReference>
<keyword evidence="4" id="KW-0067">ATP-binding</keyword>
<dbReference type="InterPro" id="IPR003593">
    <property type="entry name" value="AAA+_ATPase"/>
</dbReference>